<reference evidence="9 10" key="1">
    <citation type="submission" date="2024-03" db="EMBL/GenBank/DDBJ databases">
        <title>Human intestinal bacterial collection.</title>
        <authorList>
            <person name="Pauvert C."/>
            <person name="Hitch T.C.A."/>
            <person name="Clavel T."/>
        </authorList>
    </citation>
    <scope>NUCLEOTIDE SEQUENCE [LARGE SCALE GENOMIC DNA]</scope>
    <source>
        <strain evidence="9 10">CLA-AP-H27</strain>
    </source>
</reference>
<evidence type="ECO:0000256" key="5">
    <source>
        <dbReference type="ARBA" id="ARBA00023237"/>
    </source>
</evidence>
<evidence type="ECO:0000256" key="1">
    <source>
        <dbReference type="ARBA" id="ARBA00004442"/>
    </source>
</evidence>
<name>A0ABV1HLR6_9FIRM</name>
<protein>
    <submittedName>
        <fullName evidence="9">TolC family protein</fullName>
    </submittedName>
</protein>
<evidence type="ECO:0000256" key="4">
    <source>
        <dbReference type="ARBA" id="ARBA00023136"/>
    </source>
</evidence>
<gene>
    <name evidence="9" type="ORF">WMO41_06305</name>
</gene>
<evidence type="ECO:0000256" key="6">
    <source>
        <dbReference type="SAM" id="Coils"/>
    </source>
</evidence>
<feature type="signal peptide" evidence="8">
    <location>
        <begin position="1"/>
        <end position="29"/>
    </location>
</feature>
<accession>A0ABV1HLR6</accession>
<dbReference type="PANTHER" id="PTHR30026">
    <property type="entry name" value="OUTER MEMBRANE PROTEIN TOLC"/>
    <property type="match status" value="1"/>
</dbReference>
<dbReference type="EMBL" id="JBBMFJ010000009">
    <property type="protein sequence ID" value="MEQ2562772.1"/>
    <property type="molecule type" value="Genomic_DNA"/>
</dbReference>
<dbReference type="Proteomes" id="UP001437460">
    <property type="component" value="Unassembled WGS sequence"/>
</dbReference>
<evidence type="ECO:0000256" key="2">
    <source>
        <dbReference type="ARBA" id="ARBA00022452"/>
    </source>
</evidence>
<comment type="subcellular location">
    <subcellularLocation>
        <location evidence="1">Cell outer membrane</location>
    </subcellularLocation>
</comment>
<keyword evidence="8" id="KW-0732">Signal</keyword>
<organism evidence="9 10">
    <name type="scientific">Ventrimonas faecis</name>
    <dbReference type="NCBI Taxonomy" id="3133170"/>
    <lineage>
        <taxon>Bacteria</taxon>
        <taxon>Bacillati</taxon>
        <taxon>Bacillota</taxon>
        <taxon>Clostridia</taxon>
        <taxon>Lachnospirales</taxon>
        <taxon>Lachnospiraceae</taxon>
        <taxon>Ventrimonas</taxon>
    </lineage>
</organism>
<keyword evidence="2" id="KW-1134">Transmembrane beta strand</keyword>
<keyword evidence="5" id="KW-0998">Cell outer membrane</keyword>
<keyword evidence="4" id="KW-0472">Membrane</keyword>
<dbReference type="RefSeq" id="WP_349229007.1">
    <property type="nucleotide sequence ID" value="NZ_JBBMFJ010000009.1"/>
</dbReference>
<dbReference type="Gene3D" id="1.20.1600.10">
    <property type="entry name" value="Outer membrane efflux proteins (OEP)"/>
    <property type="match status" value="2"/>
</dbReference>
<dbReference type="SUPFAM" id="SSF56954">
    <property type="entry name" value="Outer membrane efflux proteins (OEP)"/>
    <property type="match status" value="1"/>
</dbReference>
<keyword evidence="6" id="KW-0175">Coiled coil</keyword>
<dbReference type="InterPro" id="IPR051906">
    <property type="entry name" value="TolC-like"/>
</dbReference>
<evidence type="ECO:0000313" key="10">
    <source>
        <dbReference type="Proteomes" id="UP001437460"/>
    </source>
</evidence>
<feature type="chain" id="PRO_5045610613" evidence="8">
    <location>
        <begin position="30"/>
        <end position="372"/>
    </location>
</feature>
<evidence type="ECO:0000256" key="8">
    <source>
        <dbReference type="SAM" id="SignalP"/>
    </source>
</evidence>
<evidence type="ECO:0000256" key="3">
    <source>
        <dbReference type="ARBA" id="ARBA00022692"/>
    </source>
</evidence>
<feature type="coiled-coil region" evidence="6">
    <location>
        <begin position="142"/>
        <end position="214"/>
    </location>
</feature>
<feature type="coiled-coil region" evidence="6">
    <location>
        <begin position="46"/>
        <end position="80"/>
    </location>
</feature>
<sequence>MKKQMGLALALFLAVGTQMLPSAAFPVMAETTEAAASVTSVEYDNLEQLVQNNRNLKNALDNYTSNKETYENMLKTLEDERDYMKLMQEKYDDDAEAKATYKMNASMLNMSISQITKQLEAQESKTQTTSRQKTIDGYVLTAQSLMRTYDQMTTKAQAEEKNYQAAQSSYQATLKKQSAGMATAADVMAAADTMNSAKNRYESYRQQASNARFNLLSALGLDTSADISIGSVPLPDLAAIDAVDFNADVEQAVGNSASVQNARHQSAGTATEISVKSDQETQAEGNVRSQMQSLYEQLKATKLQYEGAEDAYQSAAITYSSLQKKQQAGMLSQSDYLQGVADYYSALEARETAVVNLNQAWETYNWTVKGVS</sequence>
<dbReference type="PANTHER" id="PTHR30026:SF20">
    <property type="entry name" value="OUTER MEMBRANE PROTEIN TOLC"/>
    <property type="match status" value="1"/>
</dbReference>
<feature type="region of interest" description="Disordered" evidence="7">
    <location>
        <begin position="258"/>
        <end position="286"/>
    </location>
</feature>
<keyword evidence="10" id="KW-1185">Reference proteome</keyword>
<evidence type="ECO:0000256" key="7">
    <source>
        <dbReference type="SAM" id="MobiDB-lite"/>
    </source>
</evidence>
<evidence type="ECO:0000313" key="9">
    <source>
        <dbReference type="EMBL" id="MEQ2562772.1"/>
    </source>
</evidence>
<comment type="caution">
    <text evidence="9">The sequence shown here is derived from an EMBL/GenBank/DDBJ whole genome shotgun (WGS) entry which is preliminary data.</text>
</comment>
<proteinExistence type="predicted"/>
<keyword evidence="3" id="KW-0812">Transmembrane</keyword>